<dbReference type="EMBL" id="AY442269">
    <property type="protein sequence ID" value="AAS46713.1"/>
    <property type="molecule type" value="Genomic_DNA"/>
</dbReference>
<dbReference type="Pfam" id="PF13391">
    <property type="entry name" value="HNH_2"/>
    <property type="match status" value="1"/>
</dbReference>
<dbReference type="InterPro" id="IPR003615">
    <property type="entry name" value="HNH_nuc"/>
</dbReference>
<dbReference type="REBASE" id="20683">
    <property type="entry name" value="AhyPMcrBP"/>
</dbReference>
<dbReference type="AlphaFoldDB" id="Q5VJ16"/>
<evidence type="ECO:0000313" key="2">
    <source>
        <dbReference type="EMBL" id="AAS46713.1"/>
    </source>
</evidence>
<feature type="domain" description="HNH nuclease" evidence="1">
    <location>
        <begin position="302"/>
        <end position="353"/>
    </location>
</feature>
<name>Q5VJ16_AERHY</name>
<organism evidence="2">
    <name type="scientific">Aeromonas hydrophila</name>
    <dbReference type="NCBI Taxonomy" id="644"/>
    <lineage>
        <taxon>Bacteria</taxon>
        <taxon>Pseudomonadati</taxon>
        <taxon>Pseudomonadota</taxon>
        <taxon>Gammaproteobacteria</taxon>
        <taxon>Aeromonadales</taxon>
        <taxon>Aeromonadaceae</taxon>
        <taxon>Aeromonas</taxon>
    </lineage>
</organism>
<protein>
    <recommendedName>
        <fullName evidence="1">HNH nuclease domain-containing protein</fullName>
    </recommendedName>
</protein>
<reference evidence="2" key="1">
    <citation type="journal article" date="2005" name="Appl. Environ. Microbiol.">
        <title>Identification and characterization of putative virulence genes and gene clusters in Aeromonas hydrophila PPD134/91.</title>
        <authorList>
            <person name="Yu H.B."/>
            <person name="Zhang Y.L."/>
            <person name="Lau Y.L."/>
            <person name="Yao F."/>
            <person name="Vilches S."/>
            <person name="Merino S."/>
            <person name="Tomas J.M."/>
            <person name="Howard S.P."/>
            <person name="Leung K.Y."/>
        </authorList>
    </citation>
    <scope>NUCLEOTIDE SEQUENCE</scope>
    <source>
        <strain evidence="2">PPD134/91</strain>
    </source>
</reference>
<accession>Q5VJ16</accession>
<sequence length="408" mass="45872">MHFWWVNHKQAYSAEVGGGYIWSPKTNRNGSKNQTYINLTLTRPGDVVISYAGGLIKAIGLVAAPCSEKSKPSEFGSAGDSWSDTGWEVRIDWELLEKPILPKDHMELIAPLLPSKNSPLRVTGDGNQSCYLASISNELGDLLLSLAPGAQLRAATSSRAWNVHVFDNKEEEYLAWVEANPSGFVANMDKAKSMKQYPMIHSAGDAAISKDKRGNFTTNDYFKICSTNFRELRSYLKHEYHRFTYCVKCFEILEERQEHDEAAAIEEIQHSTLPVTEKEQLVKLRRGQGLFRSRLEKIEHACRVTGVCNQALLIASHIKPWSESDNAERLDGNNGLLLSPHIDKLFDRGWITFTDAGDLLCAEPSIEQALQQWGVELSLNVGRFEPKQAVYLAYHRDVIFRADPVVCV</sequence>
<proteinExistence type="predicted"/>
<evidence type="ECO:0000259" key="1">
    <source>
        <dbReference type="Pfam" id="PF13391"/>
    </source>
</evidence>